<dbReference type="Proteomes" id="UP000054485">
    <property type="component" value="Unassembled WGS sequence"/>
</dbReference>
<protein>
    <submittedName>
        <fullName evidence="2">Uncharacterized protein</fullName>
    </submittedName>
</protein>
<dbReference type="InParanoid" id="A0A0C9ZIZ4"/>
<organism evidence="2 3">
    <name type="scientific">Suillus luteus UH-Slu-Lm8-n1</name>
    <dbReference type="NCBI Taxonomy" id="930992"/>
    <lineage>
        <taxon>Eukaryota</taxon>
        <taxon>Fungi</taxon>
        <taxon>Dikarya</taxon>
        <taxon>Basidiomycota</taxon>
        <taxon>Agaricomycotina</taxon>
        <taxon>Agaricomycetes</taxon>
        <taxon>Agaricomycetidae</taxon>
        <taxon>Boletales</taxon>
        <taxon>Suillineae</taxon>
        <taxon>Suillaceae</taxon>
        <taxon>Suillus</taxon>
    </lineage>
</organism>
<keyword evidence="3" id="KW-1185">Reference proteome</keyword>
<dbReference type="AlphaFoldDB" id="A0A0C9ZIZ4"/>
<feature type="region of interest" description="Disordered" evidence="1">
    <location>
        <begin position="1"/>
        <end position="67"/>
    </location>
</feature>
<gene>
    <name evidence="2" type="ORF">CY34DRAFT_810387</name>
</gene>
<accession>A0A0C9ZIZ4</accession>
<dbReference type="HOGENOM" id="CLU_2814131_0_0_1"/>
<reference evidence="3" key="2">
    <citation type="submission" date="2015-01" db="EMBL/GenBank/DDBJ databases">
        <title>Evolutionary Origins and Diversification of the Mycorrhizal Mutualists.</title>
        <authorList>
            <consortium name="DOE Joint Genome Institute"/>
            <consortium name="Mycorrhizal Genomics Consortium"/>
            <person name="Kohler A."/>
            <person name="Kuo A."/>
            <person name="Nagy L.G."/>
            <person name="Floudas D."/>
            <person name="Copeland A."/>
            <person name="Barry K.W."/>
            <person name="Cichocki N."/>
            <person name="Veneault-Fourrey C."/>
            <person name="LaButti K."/>
            <person name="Lindquist E.A."/>
            <person name="Lipzen A."/>
            <person name="Lundell T."/>
            <person name="Morin E."/>
            <person name="Murat C."/>
            <person name="Riley R."/>
            <person name="Ohm R."/>
            <person name="Sun H."/>
            <person name="Tunlid A."/>
            <person name="Henrissat B."/>
            <person name="Grigoriev I.V."/>
            <person name="Hibbett D.S."/>
            <person name="Martin F."/>
        </authorList>
    </citation>
    <scope>NUCLEOTIDE SEQUENCE [LARGE SCALE GENOMIC DNA]</scope>
    <source>
        <strain evidence="3">UH-Slu-Lm8-n1</strain>
    </source>
</reference>
<evidence type="ECO:0000313" key="2">
    <source>
        <dbReference type="EMBL" id="KIK37395.1"/>
    </source>
</evidence>
<reference evidence="2 3" key="1">
    <citation type="submission" date="2014-04" db="EMBL/GenBank/DDBJ databases">
        <authorList>
            <consortium name="DOE Joint Genome Institute"/>
            <person name="Kuo A."/>
            <person name="Ruytinx J."/>
            <person name="Rineau F."/>
            <person name="Colpaert J."/>
            <person name="Kohler A."/>
            <person name="Nagy L.G."/>
            <person name="Floudas D."/>
            <person name="Copeland A."/>
            <person name="Barry K.W."/>
            <person name="Cichocki N."/>
            <person name="Veneault-Fourrey C."/>
            <person name="LaButti K."/>
            <person name="Lindquist E.A."/>
            <person name="Lipzen A."/>
            <person name="Lundell T."/>
            <person name="Morin E."/>
            <person name="Murat C."/>
            <person name="Sun H."/>
            <person name="Tunlid A."/>
            <person name="Henrissat B."/>
            <person name="Grigoriev I.V."/>
            <person name="Hibbett D.S."/>
            <person name="Martin F."/>
            <person name="Nordberg H.P."/>
            <person name="Cantor M.N."/>
            <person name="Hua S.X."/>
        </authorList>
    </citation>
    <scope>NUCLEOTIDE SEQUENCE [LARGE SCALE GENOMIC DNA]</scope>
    <source>
        <strain evidence="2 3">UH-Slu-Lm8-n1</strain>
    </source>
</reference>
<evidence type="ECO:0000313" key="3">
    <source>
        <dbReference type="Proteomes" id="UP000054485"/>
    </source>
</evidence>
<evidence type="ECO:0000256" key="1">
    <source>
        <dbReference type="SAM" id="MobiDB-lite"/>
    </source>
</evidence>
<name>A0A0C9ZIZ4_9AGAM</name>
<dbReference type="EMBL" id="KN835454">
    <property type="protein sequence ID" value="KIK37395.1"/>
    <property type="molecule type" value="Genomic_DNA"/>
</dbReference>
<proteinExistence type="predicted"/>
<sequence>MISSGLPGTFSHPSPSFCRPKNTMAGANETITRWVHNGNGMRDSMGQTGRRRRRIASSEVSDDRDTT</sequence>